<evidence type="ECO:0000313" key="1">
    <source>
        <dbReference type="Proteomes" id="UP000095280"/>
    </source>
</evidence>
<dbReference type="Proteomes" id="UP000095280">
    <property type="component" value="Unplaced"/>
</dbReference>
<dbReference type="WBParaSite" id="maker-uti_cns_0045388-snap-gene-3.11-mRNA-1">
    <property type="protein sequence ID" value="maker-uti_cns_0045388-snap-gene-3.11-mRNA-1"/>
    <property type="gene ID" value="maker-uti_cns_0045388-snap-gene-3.11"/>
</dbReference>
<proteinExistence type="predicted"/>
<sequence length="194" mass="21321">CLLEFNNVPWVLLIAPFRHLVAELHPVVAGLNRLLNWGVGELQQAAQLQFAVVQHVSAAARTHGFSDAFDFIVHLHQVFVAVLGAGIVAGSLERRLLPGGRSRCRRRLQPMSELLHPEPIRRHSLTEQSTEAGPLGSVPCHIDSFRGRMPLPLISCQPDLLESLSSAMSVTPSHRRQPGQLLTPGMLVSSFNEL</sequence>
<protein>
    <submittedName>
        <fullName evidence="2 3">Secreted protein</fullName>
    </submittedName>
</protein>
<organism evidence="1 2">
    <name type="scientific">Macrostomum lignano</name>
    <dbReference type="NCBI Taxonomy" id="282301"/>
    <lineage>
        <taxon>Eukaryota</taxon>
        <taxon>Metazoa</taxon>
        <taxon>Spiralia</taxon>
        <taxon>Lophotrochozoa</taxon>
        <taxon>Platyhelminthes</taxon>
        <taxon>Rhabditophora</taxon>
        <taxon>Macrostomorpha</taxon>
        <taxon>Macrostomida</taxon>
        <taxon>Macrostomidae</taxon>
        <taxon>Macrostomum</taxon>
    </lineage>
</organism>
<dbReference type="WBParaSite" id="maker-uti_cns_0000025-snap-gene-0.3-mRNA-1">
    <property type="protein sequence ID" value="maker-uti_cns_0000025-snap-gene-0.3-mRNA-1"/>
    <property type="gene ID" value="maker-uti_cns_0000025-snap-gene-0.3"/>
</dbReference>
<evidence type="ECO:0000313" key="3">
    <source>
        <dbReference type="WBParaSite" id="maker-uti_cns_0045388-snap-gene-3.11-mRNA-1"/>
    </source>
</evidence>
<reference evidence="2 3" key="1">
    <citation type="submission" date="2016-11" db="UniProtKB">
        <authorList>
            <consortium name="WormBaseParasite"/>
        </authorList>
    </citation>
    <scope>IDENTIFICATION</scope>
</reference>
<keyword evidence="1" id="KW-1185">Reference proteome</keyword>
<evidence type="ECO:0000313" key="2">
    <source>
        <dbReference type="WBParaSite" id="maker-uti_cns_0000025-snap-gene-0.3-mRNA-1"/>
    </source>
</evidence>
<name>A0A1I8FUY4_9PLAT</name>
<accession>A0A1I8FUY4</accession>
<dbReference type="AlphaFoldDB" id="A0A1I8FUY4"/>